<keyword evidence="3 7" id="KW-0694">RNA-binding</keyword>
<evidence type="ECO:0000313" key="12">
    <source>
        <dbReference type="Proteomes" id="UP000179266"/>
    </source>
</evidence>
<proteinExistence type="inferred from homology"/>
<organism evidence="11 12">
    <name type="scientific">Candidatus Schekmanbacteria bacterium RBG_13_48_7</name>
    <dbReference type="NCBI Taxonomy" id="1817878"/>
    <lineage>
        <taxon>Bacteria</taxon>
        <taxon>Candidatus Schekmaniibacteriota</taxon>
    </lineage>
</organism>
<comment type="function">
    <text evidence="7">With S5 and S12 plays an important role in translational accuracy.</text>
</comment>
<dbReference type="EMBL" id="MGDD01000240">
    <property type="protein sequence ID" value="OGL44123.1"/>
    <property type="molecule type" value="Genomic_DNA"/>
</dbReference>
<dbReference type="GO" id="GO:0003735">
    <property type="term" value="F:structural constituent of ribosome"/>
    <property type="evidence" value="ECO:0007669"/>
    <property type="project" value="InterPro"/>
</dbReference>
<comment type="subunit">
    <text evidence="7">Part of the 30S ribosomal subunit. Contacts protein S5. The interaction surface between S4 and S5 is involved in control of translational fidelity.</text>
</comment>
<keyword evidence="2 7" id="KW-0699">rRNA-binding</keyword>
<evidence type="ECO:0000313" key="11">
    <source>
        <dbReference type="EMBL" id="OGL44123.1"/>
    </source>
</evidence>
<evidence type="ECO:0000259" key="9">
    <source>
        <dbReference type="SMART" id="SM00363"/>
    </source>
</evidence>
<name>A0A1F7RRG2_9BACT</name>
<evidence type="ECO:0000256" key="3">
    <source>
        <dbReference type="ARBA" id="ARBA00022884"/>
    </source>
</evidence>
<comment type="similarity">
    <text evidence="1 7 8">Belongs to the universal ribosomal protein uS4 family.</text>
</comment>
<dbReference type="PROSITE" id="PS00632">
    <property type="entry name" value="RIBOSOMAL_S4"/>
    <property type="match status" value="1"/>
</dbReference>
<dbReference type="AlphaFoldDB" id="A0A1F7RRG2"/>
<protein>
    <recommendedName>
        <fullName evidence="6 7">Small ribosomal subunit protein uS4</fullName>
    </recommendedName>
</protein>
<evidence type="ECO:0000256" key="1">
    <source>
        <dbReference type="ARBA" id="ARBA00007465"/>
    </source>
</evidence>
<dbReference type="SMART" id="SM01390">
    <property type="entry name" value="Ribosomal_S4"/>
    <property type="match status" value="1"/>
</dbReference>
<evidence type="ECO:0000256" key="4">
    <source>
        <dbReference type="ARBA" id="ARBA00022980"/>
    </source>
</evidence>
<dbReference type="InterPro" id="IPR018079">
    <property type="entry name" value="Ribosomal_uS4_CS"/>
</dbReference>
<keyword evidence="5 7" id="KW-0687">Ribonucleoprotein</keyword>
<dbReference type="HAMAP" id="MF_01306_B">
    <property type="entry name" value="Ribosomal_uS4_B"/>
    <property type="match status" value="1"/>
</dbReference>
<feature type="domain" description="Small ribosomal subunit protein uS4 N-terminal" evidence="10">
    <location>
        <begin position="3"/>
        <end position="97"/>
    </location>
</feature>
<evidence type="ECO:0000256" key="7">
    <source>
        <dbReference type="HAMAP-Rule" id="MF_01306"/>
    </source>
</evidence>
<dbReference type="Proteomes" id="UP000179266">
    <property type="component" value="Unassembled WGS sequence"/>
</dbReference>
<dbReference type="NCBIfam" id="NF003717">
    <property type="entry name" value="PRK05327.1"/>
    <property type="match status" value="1"/>
</dbReference>
<sequence>MARYTGSVCRFCRREGEKLFLKGERCVADKCAFERRAYAPGEHGQHRIKETDYGLQLREKQKTRRAYGILERQFKNYFKKASRKKGVTGLMLLQLLESRLDSLIYRLGFAISRNQARQLICHGHVLVNQKRVDIPSYLTKVNDVIEVRAKSQQIPGVIYAMEISKGRGVPAWIELDAKNFKGIVRGIPSREDIQLPINEQLIVELYSK</sequence>
<keyword evidence="4 7" id="KW-0689">Ribosomal protein</keyword>
<dbReference type="CDD" id="cd00165">
    <property type="entry name" value="S4"/>
    <property type="match status" value="1"/>
</dbReference>
<dbReference type="PANTHER" id="PTHR11831">
    <property type="entry name" value="30S 40S RIBOSOMAL PROTEIN"/>
    <property type="match status" value="1"/>
</dbReference>
<dbReference type="GO" id="GO:0019843">
    <property type="term" value="F:rRNA binding"/>
    <property type="evidence" value="ECO:0007669"/>
    <property type="project" value="UniProtKB-UniRule"/>
</dbReference>
<evidence type="ECO:0000256" key="5">
    <source>
        <dbReference type="ARBA" id="ARBA00023274"/>
    </source>
</evidence>
<evidence type="ECO:0000259" key="10">
    <source>
        <dbReference type="SMART" id="SM01390"/>
    </source>
</evidence>
<dbReference type="InterPro" id="IPR005709">
    <property type="entry name" value="Ribosomal_uS4_bac-type"/>
</dbReference>
<accession>A0A1F7RRG2</accession>
<evidence type="ECO:0000256" key="6">
    <source>
        <dbReference type="ARBA" id="ARBA00035254"/>
    </source>
</evidence>
<dbReference type="Pfam" id="PF00163">
    <property type="entry name" value="Ribosomal_S4"/>
    <property type="match status" value="1"/>
</dbReference>
<dbReference type="PROSITE" id="PS50889">
    <property type="entry name" value="S4"/>
    <property type="match status" value="1"/>
</dbReference>
<dbReference type="FunFam" id="3.10.290.10:FF:000001">
    <property type="entry name" value="30S ribosomal protein S4"/>
    <property type="match status" value="1"/>
</dbReference>
<dbReference type="SUPFAM" id="SSF55174">
    <property type="entry name" value="Alpha-L RNA-binding motif"/>
    <property type="match status" value="1"/>
</dbReference>
<comment type="caution">
    <text evidence="11">The sequence shown here is derived from an EMBL/GenBank/DDBJ whole genome shotgun (WGS) entry which is preliminary data.</text>
</comment>
<dbReference type="NCBIfam" id="TIGR01017">
    <property type="entry name" value="rpsD_bact"/>
    <property type="match status" value="1"/>
</dbReference>
<dbReference type="FunFam" id="1.10.1050.10:FF:000001">
    <property type="entry name" value="30S ribosomal protein S4"/>
    <property type="match status" value="1"/>
</dbReference>
<dbReference type="InterPro" id="IPR022801">
    <property type="entry name" value="Ribosomal_uS4"/>
</dbReference>
<reference evidence="11 12" key="1">
    <citation type="journal article" date="2016" name="Nat. Commun.">
        <title>Thousands of microbial genomes shed light on interconnected biogeochemical processes in an aquifer system.</title>
        <authorList>
            <person name="Anantharaman K."/>
            <person name="Brown C.T."/>
            <person name="Hug L.A."/>
            <person name="Sharon I."/>
            <person name="Castelle C.J."/>
            <person name="Probst A.J."/>
            <person name="Thomas B.C."/>
            <person name="Singh A."/>
            <person name="Wilkins M.J."/>
            <person name="Karaoz U."/>
            <person name="Brodie E.L."/>
            <person name="Williams K.H."/>
            <person name="Hubbard S.S."/>
            <person name="Banfield J.F."/>
        </authorList>
    </citation>
    <scope>NUCLEOTIDE SEQUENCE [LARGE SCALE GENOMIC DNA]</scope>
</reference>
<dbReference type="InterPro" id="IPR002942">
    <property type="entry name" value="S4_RNA-bd"/>
</dbReference>
<dbReference type="GO" id="GO:0015935">
    <property type="term" value="C:small ribosomal subunit"/>
    <property type="evidence" value="ECO:0007669"/>
    <property type="project" value="InterPro"/>
</dbReference>
<dbReference type="SMART" id="SM00363">
    <property type="entry name" value="S4"/>
    <property type="match status" value="1"/>
</dbReference>
<dbReference type="InterPro" id="IPR001912">
    <property type="entry name" value="Ribosomal_uS4_N"/>
</dbReference>
<feature type="domain" description="RNA-binding S4" evidence="9">
    <location>
        <begin position="98"/>
        <end position="155"/>
    </location>
</feature>
<dbReference type="GO" id="GO:0042274">
    <property type="term" value="P:ribosomal small subunit biogenesis"/>
    <property type="evidence" value="ECO:0007669"/>
    <property type="project" value="TreeGrafter"/>
</dbReference>
<dbReference type="GO" id="GO:0006412">
    <property type="term" value="P:translation"/>
    <property type="evidence" value="ECO:0007669"/>
    <property type="project" value="UniProtKB-UniRule"/>
</dbReference>
<comment type="function">
    <text evidence="7">One of the primary rRNA binding proteins, it binds directly to 16S rRNA where it nucleates assembly of the body of the 30S subunit.</text>
</comment>
<dbReference type="Gene3D" id="3.10.290.10">
    <property type="entry name" value="RNA-binding S4 domain"/>
    <property type="match status" value="1"/>
</dbReference>
<gene>
    <name evidence="7" type="primary">rpsD</name>
    <name evidence="11" type="ORF">A2161_13820</name>
</gene>
<dbReference type="InterPro" id="IPR036986">
    <property type="entry name" value="S4_RNA-bd_sf"/>
</dbReference>
<dbReference type="PANTHER" id="PTHR11831:SF4">
    <property type="entry name" value="SMALL RIBOSOMAL SUBUNIT PROTEIN US4M"/>
    <property type="match status" value="1"/>
</dbReference>
<evidence type="ECO:0000256" key="8">
    <source>
        <dbReference type="RuleBase" id="RU003699"/>
    </source>
</evidence>
<evidence type="ECO:0000256" key="2">
    <source>
        <dbReference type="ARBA" id="ARBA00022730"/>
    </source>
</evidence>
<dbReference type="Pfam" id="PF01479">
    <property type="entry name" value="S4"/>
    <property type="match status" value="1"/>
</dbReference>
<dbReference type="Gene3D" id="1.10.1050.10">
    <property type="entry name" value="Ribosomal Protein S4 Delta 41, Chain A, domain 1"/>
    <property type="match status" value="1"/>
</dbReference>